<feature type="domain" description="Response regulatory" evidence="8">
    <location>
        <begin position="50"/>
        <end position="164"/>
    </location>
</feature>
<keyword evidence="10" id="KW-1185">Reference proteome</keyword>
<dbReference type="Gene3D" id="3.40.50.2300">
    <property type="match status" value="1"/>
</dbReference>
<name>B9T7I4_RICCO</name>
<dbReference type="SMART" id="SM00421">
    <property type="entry name" value="HTH_LUXR"/>
    <property type="match status" value="1"/>
</dbReference>
<dbReference type="InParanoid" id="B9T7I4"/>
<dbReference type="SMART" id="SM00448">
    <property type="entry name" value="REC"/>
    <property type="match status" value="1"/>
</dbReference>
<keyword evidence="3" id="KW-0238">DNA-binding</keyword>
<evidence type="ECO:0000256" key="1">
    <source>
        <dbReference type="ARBA" id="ARBA00022553"/>
    </source>
</evidence>
<feature type="compositionally biased region" description="Polar residues" evidence="6">
    <location>
        <begin position="17"/>
        <end position="34"/>
    </location>
</feature>
<dbReference type="eggNOG" id="ENOG502SP98">
    <property type="taxonomic scope" value="Eukaryota"/>
</dbReference>
<dbReference type="Pfam" id="PF00072">
    <property type="entry name" value="Response_reg"/>
    <property type="match status" value="1"/>
</dbReference>
<dbReference type="GO" id="GO:0000160">
    <property type="term" value="P:phosphorelay signal transduction system"/>
    <property type="evidence" value="ECO:0007669"/>
    <property type="project" value="InterPro"/>
</dbReference>
<dbReference type="PANTHER" id="PTHR44688:SF16">
    <property type="entry name" value="DNA-BINDING TRANSCRIPTIONAL ACTIVATOR DEVR_DOSR"/>
    <property type="match status" value="1"/>
</dbReference>
<gene>
    <name evidence="9" type="ORF">RCOM_0019000</name>
</gene>
<dbReference type="PANTHER" id="PTHR44688">
    <property type="entry name" value="DNA-BINDING TRANSCRIPTIONAL ACTIVATOR DEVR_DOSR"/>
    <property type="match status" value="1"/>
</dbReference>
<keyword evidence="2" id="KW-0805">Transcription regulation</keyword>
<dbReference type="InterPro" id="IPR000792">
    <property type="entry name" value="Tscrpt_reg_LuxR_C"/>
</dbReference>
<evidence type="ECO:0000313" key="9">
    <source>
        <dbReference type="EMBL" id="EEF28197.1"/>
    </source>
</evidence>
<dbReference type="PROSITE" id="PS00622">
    <property type="entry name" value="HTH_LUXR_1"/>
    <property type="match status" value="1"/>
</dbReference>
<dbReference type="InterPro" id="IPR016032">
    <property type="entry name" value="Sig_transdc_resp-reg_C-effctor"/>
</dbReference>
<dbReference type="Gene3D" id="1.10.10.10">
    <property type="entry name" value="Winged helix-like DNA-binding domain superfamily/Winged helix DNA-binding domain"/>
    <property type="match status" value="1"/>
</dbReference>
<feature type="domain" description="HTH luxR-type" evidence="7">
    <location>
        <begin position="180"/>
        <end position="245"/>
    </location>
</feature>
<sequence length="269" mass="29706">MARFGEPSAAGARALTLSRSESTDVGQNSPSGTEMNICPNIESEQPPEAIVYVIDDDQSIRTGLSNLLRSAGFSVRTFERTDEFLAFPKQDVPSCLLLDVRLRGESGLAFQQSACNQQFHMPIIILTGHGDIEMSVQAMKAGAVDFIAKPAKEQRIIDAVVSALATDSSRRSVHHTQMVLREYFESLTRREREVALHVVEGLSNKQIAARLHLSEITIKIHRSAAMRKMEAGSIAELVRKIQALGALPDLRVDRRADNTHLRFSESVRA</sequence>
<reference evidence="10" key="1">
    <citation type="journal article" date="2010" name="Nat. Biotechnol.">
        <title>Draft genome sequence of the oilseed species Ricinus communis.</title>
        <authorList>
            <person name="Chan A.P."/>
            <person name="Crabtree J."/>
            <person name="Zhao Q."/>
            <person name="Lorenzi H."/>
            <person name="Orvis J."/>
            <person name="Puiu D."/>
            <person name="Melake-Berhan A."/>
            <person name="Jones K.M."/>
            <person name="Redman J."/>
            <person name="Chen G."/>
            <person name="Cahoon E.B."/>
            <person name="Gedil M."/>
            <person name="Stanke M."/>
            <person name="Haas B.J."/>
            <person name="Wortman J.R."/>
            <person name="Fraser-Liggett C.M."/>
            <person name="Ravel J."/>
            <person name="Rabinowicz P.D."/>
        </authorList>
    </citation>
    <scope>NUCLEOTIDE SEQUENCE [LARGE SCALE GENOMIC DNA]</scope>
    <source>
        <strain evidence="10">cv. Hale</strain>
    </source>
</reference>
<dbReference type="PROSITE" id="PS50110">
    <property type="entry name" value="RESPONSE_REGULATORY"/>
    <property type="match status" value="1"/>
</dbReference>
<dbReference type="InterPro" id="IPR011006">
    <property type="entry name" value="CheY-like_superfamily"/>
</dbReference>
<dbReference type="CDD" id="cd17537">
    <property type="entry name" value="REC_FixJ"/>
    <property type="match status" value="1"/>
</dbReference>
<dbReference type="EMBL" id="EQ974753">
    <property type="protein sequence ID" value="EEF28197.1"/>
    <property type="molecule type" value="Genomic_DNA"/>
</dbReference>
<dbReference type="CDD" id="cd06170">
    <property type="entry name" value="LuxR_C_like"/>
    <property type="match status" value="1"/>
</dbReference>
<evidence type="ECO:0000256" key="5">
    <source>
        <dbReference type="PROSITE-ProRule" id="PRU00169"/>
    </source>
</evidence>
<evidence type="ECO:0000256" key="4">
    <source>
        <dbReference type="ARBA" id="ARBA00023163"/>
    </source>
</evidence>
<protein>
    <submittedName>
        <fullName evidence="9">Nodulation protein W, putative</fullName>
    </submittedName>
</protein>
<dbReference type="PRINTS" id="PR00038">
    <property type="entry name" value="HTHLUXR"/>
</dbReference>
<evidence type="ECO:0000259" key="8">
    <source>
        <dbReference type="PROSITE" id="PS50110"/>
    </source>
</evidence>
<evidence type="ECO:0000256" key="6">
    <source>
        <dbReference type="SAM" id="MobiDB-lite"/>
    </source>
</evidence>
<accession>B9T7I4</accession>
<evidence type="ECO:0000313" key="10">
    <source>
        <dbReference type="Proteomes" id="UP000008311"/>
    </source>
</evidence>
<evidence type="ECO:0000256" key="3">
    <source>
        <dbReference type="ARBA" id="ARBA00023125"/>
    </source>
</evidence>
<keyword evidence="4" id="KW-0804">Transcription</keyword>
<feature type="modified residue" description="4-aspartylphosphate" evidence="5">
    <location>
        <position position="99"/>
    </location>
</feature>
<dbReference type="Pfam" id="PF00196">
    <property type="entry name" value="GerE"/>
    <property type="match status" value="1"/>
</dbReference>
<dbReference type="SUPFAM" id="SSF52172">
    <property type="entry name" value="CheY-like"/>
    <property type="match status" value="1"/>
</dbReference>
<evidence type="ECO:0000256" key="2">
    <source>
        <dbReference type="ARBA" id="ARBA00023015"/>
    </source>
</evidence>
<evidence type="ECO:0000259" key="7">
    <source>
        <dbReference type="PROSITE" id="PS50043"/>
    </source>
</evidence>
<feature type="region of interest" description="Disordered" evidence="6">
    <location>
        <begin position="1"/>
        <end position="34"/>
    </location>
</feature>
<dbReference type="SUPFAM" id="SSF46894">
    <property type="entry name" value="C-terminal effector domain of the bipartite response regulators"/>
    <property type="match status" value="1"/>
</dbReference>
<dbReference type="GO" id="GO:0003677">
    <property type="term" value="F:DNA binding"/>
    <property type="evidence" value="ECO:0007669"/>
    <property type="project" value="UniProtKB-KW"/>
</dbReference>
<dbReference type="Proteomes" id="UP000008311">
    <property type="component" value="Unassembled WGS sequence"/>
</dbReference>
<organism evidence="9 10">
    <name type="scientific">Ricinus communis</name>
    <name type="common">Castor bean</name>
    <dbReference type="NCBI Taxonomy" id="3988"/>
    <lineage>
        <taxon>Eukaryota</taxon>
        <taxon>Viridiplantae</taxon>
        <taxon>Streptophyta</taxon>
        <taxon>Embryophyta</taxon>
        <taxon>Tracheophyta</taxon>
        <taxon>Spermatophyta</taxon>
        <taxon>Magnoliopsida</taxon>
        <taxon>eudicotyledons</taxon>
        <taxon>Gunneridae</taxon>
        <taxon>Pentapetalae</taxon>
        <taxon>rosids</taxon>
        <taxon>fabids</taxon>
        <taxon>Malpighiales</taxon>
        <taxon>Euphorbiaceae</taxon>
        <taxon>Acalyphoideae</taxon>
        <taxon>Acalypheae</taxon>
        <taxon>Ricinus</taxon>
    </lineage>
</organism>
<dbReference type="InterPro" id="IPR001789">
    <property type="entry name" value="Sig_transdc_resp-reg_receiver"/>
</dbReference>
<proteinExistence type="predicted"/>
<dbReference type="FunFam" id="3.40.50.2300:FF:000018">
    <property type="entry name" value="DNA-binding transcriptional regulator NtrC"/>
    <property type="match status" value="1"/>
</dbReference>
<dbReference type="InterPro" id="IPR036388">
    <property type="entry name" value="WH-like_DNA-bd_sf"/>
</dbReference>
<dbReference type="GO" id="GO:0006355">
    <property type="term" value="P:regulation of DNA-templated transcription"/>
    <property type="evidence" value="ECO:0007669"/>
    <property type="project" value="InterPro"/>
</dbReference>
<keyword evidence="1 5" id="KW-0597">Phosphoprotein</keyword>
<dbReference type="PROSITE" id="PS50043">
    <property type="entry name" value="HTH_LUXR_2"/>
    <property type="match status" value="1"/>
</dbReference>
<dbReference type="AlphaFoldDB" id="B9T7I4"/>